<protein>
    <submittedName>
        <fullName evidence="1">Uncharacterized protein</fullName>
    </submittedName>
</protein>
<evidence type="ECO:0000313" key="1">
    <source>
        <dbReference type="EMBL" id="MDG4984411.1"/>
    </source>
</evidence>
<evidence type="ECO:0000313" key="2">
    <source>
        <dbReference type="Proteomes" id="UP001152614"/>
    </source>
</evidence>
<proteinExistence type="predicted"/>
<dbReference type="Proteomes" id="UP001152614">
    <property type="component" value="Unassembled WGS sequence"/>
</dbReference>
<reference evidence="1" key="2">
    <citation type="journal article" date="2023" name="Food Microbiol.">
        <title>Evaluation of the fermentation potential of lactic acid bacteria isolated from herbs, fruits and vegetables as starter cultures in nut-based milk alternatives.</title>
        <authorList>
            <person name="Huang W."/>
            <person name="Dong A."/>
            <person name="Pham H.T."/>
            <person name="Zhou C."/>
            <person name="Huo Z."/>
            <person name="Watjen A.P."/>
            <person name="Prakash S."/>
            <person name="Bang-Berthelsen C.H."/>
            <person name="Turner M.S."/>
        </authorList>
    </citation>
    <scope>NUCLEOTIDE SEQUENCE</scope>
    <source>
        <strain evidence="1">3</strain>
    </source>
</reference>
<dbReference type="EMBL" id="JAOWLY010000009">
    <property type="protein sequence ID" value="MDG4984411.1"/>
    <property type="molecule type" value="Genomic_DNA"/>
</dbReference>
<dbReference type="RefSeq" id="WP_278229126.1">
    <property type="nucleotide sequence ID" value="NZ_JAOWLY010000009.1"/>
</dbReference>
<gene>
    <name evidence="1" type="ORF">OGZ51_09675</name>
</gene>
<organism evidence="1 2">
    <name type="scientific">Lactococcus lactis</name>
    <dbReference type="NCBI Taxonomy" id="1358"/>
    <lineage>
        <taxon>Bacteria</taxon>
        <taxon>Bacillati</taxon>
        <taxon>Bacillota</taxon>
        <taxon>Bacilli</taxon>
        <taxon>Lactobacillales</taxon>
        <taxon>Streptococcaceae</taxon>
        <taxon>Lactococcus</taxon>
    </lineage>
</organism>
<reference evidence="1" key="1">
    <citation type="submission" date="2022-10" db="EMBL/GenBank/DDBJ databases">
        <authorList>
            <person name="Turner M.S."/>
            <person name="Huang W."/>
        </authorList>
    </citation>
    <scope>NUCLEOTIDE SEQUENCE</scope>
    <source>
        <strain evidence="1">3</strain>
    </source>
</reference>
<accession>A0A9X4S737</accession>
<comment type="caution">
    <text evidence="1">The sequence shown here is derived from an EMBL/GenBank/DDBJ whole genome shotgun (WGS) entry which is preliminary data.</text>
</comment>
<name>A0A9X4S737_9LACT</name>
<sequence length="384" mass="44328">MKNLEILLRKNYSFNKKRIPVSKDGIHFITEATEFDAVELGKLINFIGSVRRQYKSKQIPIIFEFKTPDIIVRDKLVYVMFECLCYSLKKEGRKVYILWDPKDNITTQGVFTSPLRLLSSTSYRDEKSYITKFEDDISQTHYRKLMKVQNLKSNYLGRSIEDMSYSLKLLGLSESVIDKLSEVVEELVGNAGEHVASDCLVDIDVTTPHSKKDEGDDSEEYIGINVAIVSFSETLFGEGIKEKIMTNTFKAQRYSDLSIAHDNHMVLAKDTIDDYEEYFWNIAALQDKISGRRNLDSTGGTGLTVLINSLQKEAYGEYCYLMSGNKIIFFYKDYINFDKNHWLTFNKQGNFFHQLPEEKLFSFSNVYLPGTAYNLNFVMKKGEN</sequence>
<dbReference type="AlphaFoldDB" id="A0A9X4S737"/>